<accession>A0A9P0NEL5</accession>
<sequence>MYRLATKAPSWLVCTWGPQFFMFESCMDRPRSLESIRLIYRVDGIWFRLFSSYKRGSVRFVLARASRPPPRKSTKSPFVTCSCQWYVAYLRSFIYRSLASDNDLTLLGSQAFKTFLQHRRRVPCNTFPSTFNH</sequence>
<evidence type="ECO:0000313" key="2">
    <source>
        <dbReference type="Proteomes" id="UP001154329"/>
    </source>
</evidence>
<proteinExistence type="predicted"/>
<organism evidence="1 2">
    <name type="scientific">Aphis gossypii</name>
    <name type="common">Cotton aphid</name>
    <dbReference type="NCBI Taxonomy" id="80765"/>
    <lineage>
        <taxon>Eukaryota</taxon>
        <taxon>Metazoa</taxon>
        <taxon>Ecdysozoa</taxon>
        <taxon>Arthropoda</taxon>
        <taxon>Hexapoda</taxon>
        <taxon>Insecta</taxon>
        <taxon>Pterygota</taxon>
        <taxon>Neoptera</taxon>
        <taxon>Paraneoptera</taxon>
        <taxon>Hemiptera</taxon>
        <taxon>Sternorrhyncha</taxon>
        <taxon>Aphidomorpha</taxon>
        <taxon>Aphidoidea</taxon>
        <taxon>Aphididae</taxon>
        <taxon>Aphidini</taxon>
        <taxon>Aphis</taxon>
        <taxon>Aphis</taxon>
    </lineage>
</organism>
<reference evidence="1" key="1">
    <citation type="submission" date="2022-02" db="EMBL/GenBank/DDBJ databases">
        <authorList>
            <person name="King R."/>
        </authorList>
    </citation>
    <scope>NUCLEOTIDE SEQUENCE</scope>
</reference>
<dbReference type="EMBL" id="OU899034">
    <property type="protein sequence ID" value="CAH1713718.1"/>
    <property type="molecule type" value="Genomic_DNA"/>
</dbReference>
<name>A0A9P0NEL5_APHGO</name>
<dbReference type="AlphaFoldDB" id="A0A9P0NEL5"/>
<gene>
    <name evidence="1" type="ORF">APHIGO_LOCUS2507</name>
</gene>
<keyword evidence="2" id="KW-1185">Reference proteome</keyword>
<evidence type="ECO:0000313" key="1">
    <source>
        <dbReference type="EMBL" id="CAH1713718.1"/>
    </source>
</evidence>
<reference evidence="1" key="2">
    <citation type="submission" date="2022-10" db="EMBL/GenBank/DDBJ databases">
        <authorList>
            <consortium name="ENA_rothamsted_submissions"/>
            <consortium name="culmorum"/>
            <person name="King R."/>
        </authorList>
    </citation>
    <scope>NUCLEOTIDE SEQUENCE</scope>
</reference>
<dbReference type="Proteomes" id="UP001154329">
    <property type="component" value="Chromosome 1"/>
</dbReference>
<protein>
    <submittedName>
        <fullName evidence="1">Uncharacterized protein</fullName>
    </submittedName>
</protein>